<keyword evidence="10" id="KW-1185">Reference proteome</keyword>
<dbReference type="SUPFAM" id="SSF55681">
    <property type="entry name" value="Class II aaRS and biotin synthetases"/>
    <property type="match status" value="1"/>
</dbReference>
<dbReference type="InterPro" id="IPR004364">
    <property type="entry name" value="Aa-tRNA-synt_II"/>
</dbReference>
<feature type="domain" description="Aminoacyl-transfer RNA synthetases class-II family profile" evidence="8">
    <location>
        <begin position="321"/>
        <end position="552"/>
    </location>
</feature>
<protein>
    <recommendedName>
        <fullName evidence="2">asparagine--tRNA ligase</fullName>
        <ecNumber evidence="2">6.1.1.22</ecNumber>
    </recommendedName>
</protein>
<reference evidence="9" key="1">
    <citation type="submission" date="2022-03" db="EMBL/GenBank/DDBJ databases">
        <title>A functionally conserved STORR gene fusion in Papaver species that diverged 16.8 million years ago.</title>
        <authorList>
            <person name="Catania T."/>
        </authorList>
    </citation>
    <scope>NUCLEOTIDE SEQUENCE</scope>
    <source>
        <strain evidence="9">S-191538</strain>
    </source>
</reference>
<organism evidence="9 10">
    <name type="scientific">Papaver nudicaule</name>
    <name type="common">Iceland poppy</name>
    <dbReference type="NCBI Taxonomy" id="74823"/>
    <lineage>
        <taxon>Eukaryota</taxon>
        <taxon>Viridiplantae</taxon>
        <taxon>Streptophyta</taxon>
        <taxon>Embryophyta</taxon>
        <taxon>Tracheophyta</taxon>
        <taxon>Spermatophyta</taxon>
        <taxon>Magnoliopsida</taxon>
        <taxon>Ranunculales</taxon>
        <taxon>Papaveraceae</taxon>
        <taxon>Papaveroideae</taxon>
        <taxon>Papaver</taxon>
    </lineage>
</organism>
<keyword evidence="3" id="KW-0436">Ligase</keyword>
<dbReference type="GO" id="GO:0003676">
    <property type="term" value="F:nucleic acid binding"/>
    <property type="evidence" value="ECO:0007669"/>
    <property type="project" value="InterPro"/>
</dbReference>
<proteinExistence type="inferred from homology"/>
<dbReference type="Gene3D" id="3.30.930.10">
    <property type="entry name" value="Bira Bifunctional Protein, Domain 2"/>
    <property type="match status" value="1"/>
</dbReference>
<keyword evidence="4" id="KW-0547">Nucleotide-binding</keyword>
<dbReference type="HAMAP" id="MF_00534">
    <property type="entry name" value="Asn_tRNA_synth"/>
    <property type="match status" value="1"/>
</dbReference>
<evidence type="ECO:0000313" key="10">
    <source>
        <dbReference type="Proteomes" id="UP001177140"/>
    </source>
</evidence>
<dbReference type="Gene3D" id="2.40.50.140">
    <property type="entry name" value="Nucleic acid-binding proteins"/>
    <property type="match status" value="1"/>
</dbReference>
<evidence type="ECO:0000256" key="3">
    <source>
        <dbReference type="ARBA" id="ARBA00022598"/>
    </source>
</evidence>
<keyword evidence="7" id="KW-0030">Aminoacyl-tRNA synthetase</keyword>
<dbReference type="GO" id="GO:0004816">
    <property type="term" value="F:asparagine-tRNA ligase activity"/>
    <property type="evidence" value="ECO:0007669"/>
    <property type="project" value="UniProtKB-EC"/>
</dbReference>
<comment type="caution">
    <text evidence="9">The sequence shown here is derived from an EMBL/GenBank/DDBJ whole genome shotgun (WGS) entry which is preliminary data.</text>
</comment>
<dbReference type="AlphaFoldDB" id="A0AA41UVE7"/>
<dbReference type="Proteomes" id="UP001177140">
    <property type="component" value="Unassembled WGS sequence"/>
</dbReference>
<dbReference type="EMBL" id="JAJJMA010008313">
    <property type="protein sequence ID" value="MCL7022129.1"/>
    <property type="molecule type" value="Genomic_DNA"/>
</dbReference>
<evidence type="ECO:0000256" key="4">
    <source>
        <dbReference type="ARBA" id="ARBA00022741"/>
    </source>
</evidence>
<comment type="similarity">
    <text evidence="1">Belongs to the class-II aminoacyl-tRNA synthetase family.</text>
</comment>
<dbReference type="InterPro" id="IPR004365">
    <property type="entry name" value="NA-bd_OB_tRNA"/>
</dbReference>
<dbReference type="InterPro" id="IPR045864">
    <property type="entry name" value="aa-tRNA-synth_II/BPL/LPL"/>
</dbReference>
<dbReference type="Pfam" id="PF00152">
    <property type="entry name" value="tRNA-synt_2"/>
    <property type="match status" value="2"/>
</dbReference>
<dbReference type="GO" id="GO:0005739">
    <property type="term" value="C:mitochondrion"/>
    <property type="evidence" value="ECO:0007669"/>
    <property type="project" value="TreeGrafter"/>
</dbReference>
<dbReference type="GO" id="GO:0006421">
    <property type="term" value="P:asparaginyl-tRNA aminoacylation"/>
    <property type="evidence" value="ECO:0007669"/>
    <property type="project" value="InterPro"/>
</dbReference>
<dbReference type="InterPro" id="IPR012340">
    <property type="entry name" value="NA-bd_OB-fold"/>
</dbReference>
<gene>
    <name evidence="9" type="ORF">MKW94_006169</name>
</gene>
<evidence type="ECO:0000256" key="6">
    <source>
        <dbReference type="ARBA" id="ARBA00022917"/>
    </source>
</evidence>
<keyword evidence="6" id="KW-0648">Protein biosynthesis</keyword>
<dbReference type="NCBIfam" id="TIGR00457">
    <property type="entry name" value="asnS"/>
    <property type="match status" value="1"/>
</dbReference>
<dbReference type="CDD" id="cd00776">
    <property type="entry name" value="AsxRS_core"/>
    <property type="match status" value="1"/>
</dbReference>
<dbReference type="InterPro" id="IPR004522">
    <property type="entry name" value="Asn-tRNA-ligase"/>
</dbReference>
<accession>A0AA41UVE7</accession>
<dbReference type="EC" id="6.1.1.22" evidence="2"/>
<evidence type="ECO:0000313" key="9">
    <source>
        <dbReference type="EMBL" id="MCL7022129.1"/>
    </source>
</evidence>
<dbReference type="PANTHER" id="PTHR22594">
    <property type="entry name" value="ASPARTYL/LYSYL-TRNA SYNTHETASE"/>
    <property type="match status" value="1"/>
</dbReference>
<evidence type="ECO:0000256" key="2">
    <source>
        <dbReference type="ARBA" id="ARBA00012816"/>
    </source>
</evidence>
<dbReference type="PRINTS" id="PR01042">
    <property type="entry name" value="TRNASYNTHASP"/>
</dbReference>
<evidence type="ECO:0000256" key="7">
    <source>
        <dbReference type="ARBA" id="ARBA00023146"/>
    </source>
</evidence>
<sequence length="562" mass="63251">MAAPTQPETTNFSSSGRVLIKNIVCRSDGGIGLVGEKVSVGGWVKNGKQQGSFAFLELNDGSCPSNLQVVVDSSVVAANLVQIVHTGTSLLLEGELKKGALDHGTKHSFVELHVKKVIDVGIVDPVNYALSETDSKQKLTLESLRDYVHLRPRTNTMSAVCRLRNALTYATHTFFQKHGFLHVHTPIITTTSDWEGSGEVIQVTTLFSENEKLAKEMKENPLPSEDELDAAKLLVKVKREAASQLILSNANKNEISIAVSKLAISMEKLTKLEERTAYKPSLLPQKDGMIDYSSDFFSRPAFLVGSGQVQLETFACALSNVYTFGPTLRAEKSQSFRHLAEFWMVEPEMAFADLEDNMNYAEAYVKFLSQWLLDNCLDDMQFMVNNYDKTAIDRLKLVTSTPFERITYTEAVKLLESVTEKKFENMVEWGINFDSEHERYLTDVIFKKPVIVYNYPKGIKEFHMRINDDMKTVANMDVLVPKVGELIGGGQREERYDVMEKRILESGSALDPYQWYLDLRRYGTVKHSGFGLGFERMVLFATGLDNIRDVIPFPRYPGRADL</sequence>
<dbReference type="InterPro" id="IPR006195">
    <property type="entry name" value="aa-tRNA-synth_II"/>
</dbReference>
<dbReference type="SUPFAM" id="SSF50249">
    <property type="entry name" value="Nucleic acid-binding proteins"/>
    <property type="match status" value="1"/>
</dbReference>
<dbReference type="InterPro" id="IPR002312">
    <property type="entry name" value="Asp/Asn-tRNA-synth_IIb"/>
</dbReference>
<dbReference type="Pfam" id="PF01336">
    <property type="entry name" value="tRNA_anti-codon"/>
    <property type="match status" value="1"/>
</dbReference>
<dbReference type="NCBIfam" id="NF003037">
    <property type="entry name" value="PRK03932.1"/>
    <property type="match status" value="1"/>
</dbReference>
<evidence type="ECO:0000256" key="1">
    <source>
        <dbReference type="ARBA" id="ARBA00008226"/>
    </source>
</evidence>
<name>A0AA41UVE7_PAPNU</name>
<dbReference type="PROSITE" id="PS50862">
    <property type="entry name" value="AA_TRNA_LIGASE_II"/>
    <property type="match status" value="1"/>
</dbReference>
<evidence type="ECO:0000256" key="5">
    <source>
        <dbReference type="ARBA" id="ARBA00022840"/>
    </source>
</evidence>
<evidence type="ECO:0000259" key="8">
    <source>
        <dbReference type="PROSITE" id="PS50862"/>
    </source>
</evidence>
<dbReference type="CDD" id="cd04318">
    <property type="entry name" value="EcAsnRS_like_N"/>
    <property type="match status" value="1"/>
</dbReference>
<keyword evidence="5" id="KW-0067">ATP-binding</keyword>
<dbReference type="PANTHER" id="PTHR22594:SF54">
    <property type="entry name" value="ASPARAGINE--TRNA LIGASE, CYTOPLASMIC 1-RELATED"/>
    <property type="match status" value="1"/>
</dbReference>
<dbReference type="GO" id="GO:0005524">
    <property type="term" value="F:ATP binding"/>
    <property type="evidence" value="ECO:0007669"/>
    <property type="project" value="UniProtKB-KW"/>
</dbReference>